<protein>
    <submittedName>
        <fullName evidence="8">Thiol-disulfide oxidoreductase ResA</fullName>
    </submittedName>
</protein>
<dbReference type="Gene3D" id="3.40.30.10">
    <property type="entry name" value="Glutaredoxin"/>
    <property type="match status" value="1"/>
</dbReference>
<feature type="domain" description="Thioredoxin" evidence="7">
    <location>
        <begin position="36"/>
        <end position="176"/>
    </location>
</feature>
<evidence type="ECO:0000259" key="7">
    <source>
        <dbReference type="PROSITE" id="PS51352"/>
    </source>
</evidence>
<dbReference type="NCBIfam" id="NF002854">
    <property type="entry name" value="PRK03147.1"/>
    <property type="match status" value="1"/>
</dbReference>
<dbReference type="EMBL" id="JBHUOQ010000001">
    <property type="protein sequence ID" value="MFD2829371.1"/>
    <property type="molecule type" value="Genomic_DNA"/>
</dbReference>
<keyword evidence="3" id="KW-0735">Signal-anchor</keyword>
<proteinExistence type="predicted"/>
<keyword evidence="4" id="KW-1015">Disulfide bond</keyword>
<reference evidence="9" key="1">
    <citation type="journal article" date="2019" name="Int. J. Syst. Evol. Microbiol.">
        <title>The Global Catalogue of Microorganisms (GCM) 10K type strain sequencing project: providing services to taxonomists for standard genome sequencing and annotation.</title>
        <authorList>
            <consortium name="The Broad Institute Genomics Platform"/>
            <consortium name="The Broad Institute Genome Sequencing Center for Infectious Disease"/>
            <person name="Wu L."/>
            <person name="Ma J."/>
        </authorList>
    </citation>
    <scope>NUCLEOTIDE SEQUENCE [LARGE SCALE GENOMIC DNA]</scope>
    <source>
        <strain evidence="9">KCTC 33575</strain>
    </source>
</reference>
<evidence type="ECO:0000256" key="2">
    <source>
        <dbReference type="ARBA" id="ARBA00022748"/>
    </source>
</evidence>
<dbReference type="Pfam" id="PF00578">
    <property type="entry name" value="AhpC-TSA"/>
    <property type="match status" value="1"/>
</dbReference>
<keyword evidence="6" id="KW-0472">Membrane</keyword>
<gene>
    <name evidence="8" type="primary">resA</name>
    <name evidence="8" type="ORF">ACFSX4_02760</name>
</gene>
<sequence>MKKQTRNLMRIIIIVVVLVLIGLTLWFNLTSDNQTVAVGDEAVDFQLETLDGEELQLSEVLGDKGVILNFWGTWCKPCREEMPDLQNIYSEGHEDVEIIAVNVAEGPQQINQFLSGLPVDLTFPIALDQNRDVVSAYQIGPLPTTVAIDSEGTVVKKQEYQLTEEDIREFIKEASE</sequence>
<keyword evidence="6" id="KW-1133">Transmembrane helix</keyword>
<evidence type="ECO:0000256" key="5">
    <source>
        <dbReference type="ARBA" id="ARBA00023284"/>
    </source>
</evidence>
<dbReference type="PANTHER" id="PTHR42852:SF6">
    <property type="entry name" value="THIOL:DISULFIDE INTERCHANGE PROTEIN DSBE"/>
    <property type="match status" value="1"/>
</dbReference>
<dbReference type="Proteomes" id="UP001597519">
    <property type="component" value="Unassembled WGS sequence"/>
</dbReference>
<organism evidence="8 9">
    <name type="scientific">Corticicoccus populi</name>
    <dbReference type="NCBI Taxonomy" id="1812821"/>
    <lineage>
        <taxon>Bacteria</taxon>
        <taxon>Bacillati</taxon>
        <taxon>Bacillota</taxon>
        <taxon>Bacilli</taxon>
        <taxon>Bacillales</taxon>
        <taxon>Staphylococcaceae</taxon>
        <taxon>Corticicoccus</taxon>
    </lineage>
</organism>
<keyword evidence="5" id="KW-0676">Redox-active center</keyword>
<comment type="subcellular location">
    <subcellularLocation>
        <location evidence="1">Cell envelope</location>
    </subcellularLocation>
</comment>
<dbReference type="RefSeq" id="WP_377771314.1">
    <property type="nucleotide sequence ID" value="NZ_JBHUOQ010000001.1"/>
</dbReference>
<evidence type="ECO:0000313" key="8">
    <source>
        <dbReference type="EMBL" id="MFD2829371.1"/>
    </source>
</evidence>
<name>A0ABW5WRC7_9STAP</name>
<evidence type="ECO:0000313" key="9">
    <source>
        <dbReference type="Proteomes" id="UP001597519"/>
    </source>
</evidence>
<dbReference type="InterPro" id="IPR013766">
    <property type="entry name" value="Thioredoxin_domain"/>
</dbReference>
<evidence type="ECO:0000256" key="4">
    <source>
        <dbReference type="ARBA" id="ARBA00023157"/>
    </source>
</evidence>
<feature type="transmembrane region" description="Helical" evidence="6">
    <location>
        <begin position="7"/>
        <end position="27"/>
    </location>
</feature>
<dbReference type="InterPro" id="IPR000866">
    <property type="entry name" value="AhpC/TSA"/>
</dbReference>
<evidence type="ECO:0000256" key="6">
    <source>
        <dbReference type="SAM" id="Phobius"/>
    </source>
</evidence>
<evidence type="ECO:0000256" key="3">
    <source>
        <dbReference type="ARBA" id="ARBA00022968"/>
    </source>
</evidence>
<dbReference type="InterPro" id="IPR050553">
    <property type="entry name" value="Thioredoxin_ResA/DsbE_sf"/>
</dbReference>
<dbReference type="InterPro" id="IPR036249">
    <property type="entry name" value="Thioredoxin-like_sf"/>
</dbReference>
<keyword evidence="2" id="KW-0201">Cytochrome c-type biogenesis</keyword>
<dbReference type="PANTHER" id="PTHR42852">
    <property type="entry name" value="THIOL:DISULFIDE INTERCHANGE PROTEIN DSBE"/>
    <property type="match status" value="1"/>
</dbReference>
<dbReference type="CDD" id="cd02966">
    <property type="entry name" value="TlpA_like_family"/>
    <property type="match status" value="1"/>
</dbReference>
<evidence type="ECO:0000256" key="1">
    <source>
        <dbReference type="ARBA" id="ARBA00004196"/>
    </source>
</evidence>
<dbReference type="SUPFAM" id="SSF52833">
    <property type="entry name" value="Thioredoxin-like"/>
    <property type="match status" value="1"/>
</dbReference>
<dbReference type="PROSITE" id="PS51352">
    <property type="entry name" value="THIOREDOXIN_2"/>
    <property type="match status" value="1"/>
</dbReference>
<accession>A0ABW5WRC7</accession>
<keyword evidence="6" id="KW-0812">Transmembrane</keyword>
<comment type="caution">
    <text evidence="8">The sequence shown here is derived from an EMBL/GenBank/DDBJ whole genome shotgun (WGS) entry which is preliminary data.</text>
</comment>
<keyword evidence="9" id="KW-1185">Reference proteome</keyword>